<protein>
    <submittedName>
        <fullName evidence="2">Aminopeptidase P family protein</fullName>
    </submittedName>
</protein>
<keyword evidence="2" id="KW-0645">Protease</keyword>
<dbReference type="SUPFAM" id="SSF55920">
    <property type="entry name" value="Creatinase/aminopeptidase"/>
    <property type="match status" value="1"/>
</dbReference>
<dbReference type="SUPFAM" id="SSF53092">
    <property type="entry name" value="Creatinase/prolidase N-terminal domain"/>
    <property type="match status" value="1"/>
</dbReference>
<keyword evidence="3" id="KW-1185">Reference proteome</keyword>
<dbReference type="RefSeq" id="WP_135285827.1">
    <property type="nucleotide sequence ID" value="NZ_SMLL01000005.1"/>
</dbReference>
<dbReference type="GO" id="GO:0004177">
    <property type="term" value="F:aminopeptidase activity"/>
    <property type="evidence" value="ECO:0007669"/>
    <property type="project" value="UniProtKB-KW"/>
</dbReference>
<dbReference type="Pfam" id="PF00557">
    <property type="entry name" value="Peptidase_M24"/>
    <property type="match status" value="1"/>
</dbReference>
<dbReference type="InterPro" id="IPR050659">
    <property type="entry name" value="Peptidase_M24B"/>
</dbReference>
<keyword evidence="2" id="KW-0031">Aminopeptidase</keyword>
<gene>
    <name evidence="2" type="ORF">EZ242_14225</name>
</gene>
<evidence type="ECO:0000259" key="1">
    <source>
        <dbReference type="Pfam" id="PF00557"/>
    </source>
</evidence>
<organism evidence="2 3">
    <name type="scientific">Ramlibacter rhizophilus</name>
    <dbReference type="NCBI Taxonomy" id="1781167"/>
    <lineage>
        <taxon>Bacteria</taxon>
        <taxon>Pseudomonadati</taxon>
        <taxon>Pseudomonadota</taxon>
        <taxon>Betaproteobacteria</taxon>
        <taxon>Burkholderiales</taxon>
        <taxon>Comamonadaceae</taxon>
        <taxon>Ramlibacter</taxon>
    </lineage>
</organism>
<dbReference type="AlphaFoldDB" id="A0A4Z0BH69"/>
<dbReference type="InterPro" id="IPR029149">
    <property type="entry name" value="Creatin/AminoP/Spt16_N"/>
</dbReference>
<dbReference type="Gene3D" id="3.90.230.10">
    <property type="entry name" value="Creatinase/methionine aminopeptidase superfamily"/>
    <property type="match status" value="1"/>
</dbReference>
<dbReference type="InterPro" id="IPR000994">
    <property type="entry name" value="Pept_M24"/>
</dbReference>
<dbReference type="InterPro" id="IPR036005">
    <property type="entry name" value="Creatinase/aminopeptidase-like"/>
</dbReference>
<reference evidence="2 3" key="1">
    <citation type="submission" date="2019-03" db="EMBL/GenBank/DDBJ databases">
        <title>Ramlibacter rhizophilus CCTCC AB2015357, whole genome shotgun sequence.</title>
        <authorList>
            <person name="Zhang X."/>
            <person name="Feng G."/>
            <person name="Zhu H."/>
        </authorList>
    </citation>
    <scope>NUCLEOTIDE SEQUENCE [LARGE SCALE GENOMIC DNA]</scope>
    <source>
        <strain evidence="2 3">CCTCC AB2015357</strain>
    </source>
</reference>
<dbReference type="CDD" id="cd01066">
    <property type="entry name" value="APP_MetAP"/>
    <property type="match status" value="1"/>
</dbReference>
<dbReference type="PANTHER" id="PTHR46112">
    <property type="entry name" value="AMINOPEPTIDASE"/>
    <property type="match status" value="1"/>
</dbReference>
<evidence type="ECO:0000313" key="3">
    <source>
        <dbReference type="Proteomes" id="UP000297564"/>
    </source>
</evidence>
<proteinExistence type="predicted"/>
<keyword evidence="2" id="KW-0378">Hydrolase</keyword>
<evidence type="ECO:0000313" key="2">
    <source>
        <dbReference type="EMBL" id="TFY98676.1"/>
    </source>
</evidence>
<name>A0A4Z0BH69_9BURK</name>
<accession>A0A4Z0BH69</accession>
<sequence length="417" mass="45291">MNAHPPSRPGPVLTLAERDRRWAGLRRCMAARGIDALVVGSFQGRERLESYLVDDFIDGMVLLGHGGEPTVLGFATGRISRAFESERRGWPLWTQDYRVGSGAAALVKLIEERGLARATLGIVGFGPTAPGEADGLLPLGVWRVLSEGCPGVRWEDFTRDFTDFMLVKSAEELALLRHAAQVSEAACRVMAEACAPGVSEALVYAEVVREVLRHGCELRYPFLSLQSGPDNIGWGVPRWTFRAEHPRTLARGDLVQAEIHTTYGGQEAQVQMCVALEPVHPDVRRCEAVARESYRRGVEAVRPGASFAQVVRAMEAPIASAGCWSKTPLAHTLTFGSTGFTAVNREQLAGTRDERVEGGQRPGVRRGDLLLAEGMGLELEPNACLGMLRVNIGAGVVVGPEGALELNELPTRVFYKD</sequence>
<dbReference type="PANTHER" id="PTHR46112:SF2">
    <property type="entry name" value="XAA-PRO AMINOPEPTIDASE P-RELATED"/>
    <property type="match status" value="1"/>
</dbReference>
<dbReference type="EMBL" id="SMLL01000005">
    <property type="protein sequence ID" value="TFY98676.1"/>
    <property type="molecule type" value="Genomic_DNA"/>
</dbReference>
<dbReference type="Proteomes" id="UP000297564">
    <property type="component" value="Unassembled WGS sequence"/>
</dbReference>
<comment type="caution">
    <text evidence="2">The sequence shown here is derived from an EMBL/GenBank/DDBJ whole genome shotgun (WGS) entry which is preliminary data.</text>
</comment>
<dbReference type="OrthoDB" id="9761809at2"/>
<feature type="domain" description="Peptidase M24" evidence="1">
    <location>
        <begin position="175"/>
        <end position="381"/>
    </location>
</feature>